<dbReference type="EMBL" id="JAOPHQ010003722">
    <property type="protein sequence ID" value="KAK0141923.1"/>
    <property type="molecule type" value="Genomic_DNA"/>
</dbReference>
<gene>
    <name evidence="1" type="ORF">N1851_020394</name>
</gene>
<comment type="caution">
    <text evidence="1">The sequence shown here is derived from an EMBL/GenBank/DDBJ whole genome shotgun (WGS) entry which is preliminary data.</text>
</comment>
<evidence type="ECO:0000313" key="1">
    <source>
        <dbReference type="EMBL" id="KAK0141923.1"/>
    </source>
</evidence>
<dbReference type="Proteomes" id="UP001174136">
    <property type="component" value="Unassembled WGS sequence"/>
</dbReference>
<name>A0AA47MKC1_MERPO</name>
<sequence>MLESHGCHACIASLLATNGHDECPTCLGVAHLRERLSDNQCMNCKSIDARCPRPQCRITDDFLVKCYDTAARMGRIGNSWSHLILALSQSLQSSSVDASVHSLSDGSLQVFALMTRELGRLMYDWPSPHFRSQTEGPSRALGSCLAQHRSRPWSRESRRPRLISSLLAFRDLFPY</sequence>
<dbReference type="AlphaFoldDB" id="A0AA47MKC1"/>
<reference evidence="1" key="1">
    <citation type="journal article" date="2023" name="Front. Mar. Sci.">
        <title>A new Merluccius polli reference genome to investigate the effects of global change in West African waters.</title>
        <authorList>
            <person name="Mateo J.L."/>
            <person name="Blanco-Fernandez C."/>
            <person name="Garcia-Vazquez E."/>
            <person name="Machado-Schiaffino G."/>
        </authorList>
    </citation>
    <scope>NUCLEOTIDE SEQUENCE</scope>
    <source>
        <strain evidence="1">C29</strain>
        <tissue evidence="1">Fin</tissue>
    </source>
</reference>
<protein>
    <submittedName>
        <fullName evidence="1">Uncharacterized protein</fullName>
    </submittedName>
</protein>
<proteinExistence type="predicted"/>
<keyword evidence="2" id="KW-1185">Reference proteome</keyword>
<organism evidence="1 2">
    <name type="scientific">Merluccius polli</name>
    <name type="common">Benguela hake</name>
    <name type="synonym">Merluccius cadenati</name>
    <dbReference type="NCBI Taxonomy" id="89951"/>
    <lineage>
        <taxon>Eukaryota</taxon>
        <taxon>Metazoa</taxon>
        <taxon>Chordata</taxon>
        <taxon>Craniata</taxon>
        <taxon>Vertebrata</taxon>
        <taxon>Euteleostomi</taxon>
        <taxon>Actinopterygii</taxon>
        <taxon>Neopterygii</taxon>
        <taxon>Teleostei</taxon>
        <taxon>Neoteleostei</taxon>
        <taxon>Acanthomorphata</taxon>
        <taxon>Zeiogadaria</taxon>
        <taxon>Gadariae</taxon>
        <taxon>Gadiformes</taxon>
        <taxon>Gadoidei</taxon>
        <taxon>Merlucciidae</taxon>
        <taxon>Merluccius</taxon>
    </lineage>
</organism>
<accession>A0AA47MKC1</accession>
<evidence type="ECO:0000313" key="2">
    <source>
        <dbReference type="Proteomes" id="UP001174136"/>
    </source>
</evidence>